<dbReference type="HOGENOM" id="CLU_036879_1_0_2"/>
<evidence type="ECO:0000256" key="4">
    <source>
        <dbReference type="ARBA" id="ARBA00023136"/>
    </source>
</evidence>
<keyword evidence="5" id="KW-0813">Transport</keyword>
<feature type="transmembrane region" description="Helical" evidence="5">
    <location>
        <begin position="20"/>
        <end position="39"/>
    </location>
</feature>
<name>Q9HIL1_THEAC</name>
<dbReference type="GO" id="GO:0055085">
    <property type="term" value="P:transmembrane transport"/>
    <property type="evidence" value="ECO:0007669"/>
    <property type="project" value="InterPro"/>
</dbReference>
<evidence type="ECO:0000313" key="7">
    <source>
        <dbReference type="EMBL" id="CAC12449.1"/>
    </source>
</evidence>
<feature type="domain" description="ABC transmembrane type-1" evidence="6">
    <location>
        <begin position="113"/>
        <end position="324"/>
    </location>
</feature>
<evidence type="ECO:0000256" key="3">
    <source>
        <dbReference type="ARBA" id="ARBA00022989"/>
    </source>
</evidence>
<dbReference type="InParanoid" id="Q9HIL1"/>
<keyword evidence="3 5" id="KW-1133">Transmembrane helix</keyword>
<dbReference type="PROSITE" id="PS50928">
    <property type="entry name" value="ABC_TM1"/>
    <property type="match status" value="1"/>
</dbReference>
<feature type="transmembrane region" description="Helical" evidence="5">
    <location>
        <begin position="152"/>
        <end position="176"/>
    </location>
</feature>
<evidence type="ECO:0000259" key="6">
    <source>
        <dbReference type="PROSITE" id="PS50928"/>
    </source>
</evidence>
<dbReference type="PaxDb" id="273075-Ta1328"/>
<dbReference type="FunCoup" id="Q9HIL1">
    <property type="interactions" value="16"/>
</dbReference>
<sequence>MLRRMLMKIPVKYIIKKISLFFGIFIGAITVNFLLPRMMPGNPAVVVYNEILKAGGSGVNPAYLHQLEVEYGISNAPIYDQYFQYLWNLFHGNLGLSIAFYPEPVSAILAEALPWTLFLVISSITISFFLGNRLGRYAGINRNTSKDLAIDVFAMFMASFPAFVLAFIVLDIFSVYGHIFPLGGAYGVNVNMGFNVPFIISVIYHAVLPVLTIILTSLGGWVLGMRNNIIPNLNSDFINYSENLGFKDYQIKSIAYKNALLPNLTGFAMSIGLSVSGVIIEESIFSYPGVGLYMITAINSLDYPLMQGIFLMVVIAVLAGNLVVDLLYGFLDPRIRQEGE</sequence>
<dbReference type="Pfam" id="PF00528">
    <property type="entry name" value="BPD_transp_1"/>
    <property type="match status" value="1"/>
</dbReference>
<dbReference type="Proteomes" id="UP000001024">
    <property type="component" value="Chromosome"/>
</dbReference>
<dbReference type="EnsemblBacteria" id="CAC12449">
    <property type="protein sequence ID" value="CAC12449"/>
    <property type="gene ID" value="CAC12449"/>
</dbReference>
<keyword evidence="8" id="KW-1185">Reference proteome</keyword>
<dbReference type="EMBL" id="AL445067">
    <property type="protein sequence ID" value="CAC12449.1"/>
    <property type="molecule type" value="Genomic_DNA"/>
</dbReference>
<comment type="similarity">
    <text evidence="5">Belongs to the binding-protein-dependent transport system permease family.</text>
</comment>
<dbReference type="SUPFAM" id="SSF161098">
    <property type="entry name" value="MetI-like"/>
    <property type="match status" value="1"/>
</dbReference>
<feature type="transmembrane region" description="Helical" evidence="5">
    <location>
        <begin position="260"/>
        <end position="280"/>
    </location>
</feature>
<protein>
    <submittedName>
        <fullName evidence="7">Dipeptide transport system, permease protein (DppB) related protein</fullName>
    </submittedName>
</protein>
<dbReference type="eggNOG" id="arCOG00751">
    <property type="taxonomic scope" value="Archaea"/>
</dbReference>
<feature type="transmembrane region" description="Helical" evidence="5">
    <location>
        <begin position="309"/>
        <end position="331"/>
    </location>
</feature>
<dbReference type="PANTHER" id="PTHR43376">
    <property type="entry name" value="OLIGOPEPTIDE TRANSPORT SYSTEM PERMEASE PROTEIN"/>
    <property type="match status" value="1"/>
</dbReference>
<gene>
    <name evidence="7" type="ordered locus">Ta1328</name>
</gene>
<feature type="transmembrane region" description="Helical" evidence="5">
    <location>
        <begin position="196"/>
        <end position="223"/>
    </location>
</feature>
<dbReference type="InterPro" id="IPR000515">
    <property type="entry name" value="MetI-like"/>
</dbReference>
<accession>Q9HIL1</accession>
<keyword evidence="4 5" id="KW-0472">Membrane</keyword>
<dbReference type="PANTHER" id="PTHR43376:SF1">
    <property type="entry name" value="OLIGOPEPTIDE TRANSPORT SYSTEM PERMEASE PROTEIN"/>
    <property type="match status" value="1"/>
</dbReference>
<dbReference type="KEGG" id="tac:Ta1328"/>
<evidence type="ECO:0000313" key="8">
    <source>
        <dbReference type="Proteomes" id="UP000001024"/>
    </source>
</evidence>
<keyword evidence="2 5" id="KW-0812">Transmembrane</keyword>
<dbReference type="InterPro" id="IPR035906">
    <property type="entry name" value="MetI-like_sf"/>
</dbReference>
<dbReference type="GO" id="GO:0005886">
    <property type="term" value="C:plasma membrane"/>
    <property type="evidence" value="ECO:0007669"/>
    <property type="project" value="UniProtKB-SubCell"/>
</dbReference>
<reference evidence="7 8" key="1">
    <citation type="journal article" date="2000" name="Nature">
        <title>The genome sequence of the thermoacidophilic scavenger Thermoplasma acidophilum.</title>
        <authorList>
            <person name="Ruepp A."/>
            <person name="Graml W."/>
            <person name="Santos-Martinez M.L."/>
            <person name="Koretke K.K."/>
            <person name="Volker C."/>
            <person name="Mewes H.W."/>
            <person name="Frishman D."/>
            <person name="Stocker S."/>
            <person name="Lupas A.N."/>
            <person name="Baumeister W."/>
        </authorList>
    </citation>
    <scope>NUCLEOTIDE SEQUENCE [LARGE SCALE GENOMIC DNA]</scope>
    <source>
        <strain evidence="8">ATCC 25905 / DSM 1728 / JCM 9062 / NBRC 15155 / AMRC-C165</strain>
    </source>
</reference>
<comment type="subcellular location">
    <subcellularLocation>
        <location evidence="5">Cell membrane</location>
        <topology evidence="5">Multi-pass membrane protein</topology>
    </subcellularLocation>
    <subcellularLocation>
        <location evidence="1">Membrane</location>
        <topology evidence="1">Multi-pass membrane protein</topology>
    </subcellularLocation>
</comment>
<feature type="transmembrane region" description="Helical" evidence="5">
    <location>
        <begin position="112"/>
        <end position="131"/>
    </location>
</feature>
<dbReference type="STRING" id="273075.gene:9572551"/>
<dbReference type="CDD" id="cd06261">
    <property type="entry name" value="TM_PBP2"/>
    <property type="match status" value="1"/>
</dbReference>
<evidence type="ECO:0000256" key="5">
    <source>
        <dbReference type="RuleBase" id="RU363032"/>
    </source>
</evidence>
<evidence type="ECO:0000256" key="2">
    <source>
        <dbReference type="ARBA" id="ARBA00022692"/>
    </source>
</evidence>
<organism evidence="7 8">
    <name type="scientific">Thermoplasma acidophilum (strain ATCC 25905 / DSM 1728 / JCM 9062 / NBRC 15155 / AMRC-C165)</name>
    <dbReference type="NCBI Taxonomy" id="273075"/>
    <lineage>
        <taxon>Archaea</taxon>
        <taxon>Methanobacteriati</taxon>
        <taxon>Thermoplasmatota</taxon>
        <taxon>Thermoplasmata</taxon>
        <taxon>Thermoplasmatales</taxon>
        <taxon>Thermoplasmataceae</taxon>
        <taxon>Thermoplasma</taxon>
    </lineage>
</organism>
<evidence type="ECO:0000256" key="1">
    <source>
        <dbReference type="ARBA" id="ARBA00004141"/>
    </source>
</evidence>
<dbReference type="AlphaFoldDB" id="Q9HIL1"/>
<proteinExistence type="inferred from homology"/>